<feature type="signal peptide" evidence="1">
    <location>
        <begin position="1"/>
        <end position="24"/>
    </location>
</feature>
<evidence type="ECO:0000313" key="2">
    <source>
        <dbReference type="EMBL" id="KAK2167859.1"/>
    </source>
</evidence>
<proteinExistence type="predicted"/>
<reference evidence="2" key="1">
    <citation type="journal article" date="2023" name="Mol. Biol. Evol.">
        <title>Third-Generation Sequencing Reveals the Adaptive Role of the Epigenome in Three Deep-Sea Polychaetes.</title>
        <authorList>
            <person name="Perez M."/>
            <person name="Aroh O."/>
            <person name="Sun Y."/>
            <person name="Lan Y."/>
            <person name="Juniper S.K."/>
            <person name="Young C.R."/>
            <person name="Angers B."/>
            <person name="Qian P.Y."/>
        </authorList>
    </citation>
    <scope>NUCLEOTIDE SEQUENCE</scope>
    <source>
        <strain evidence="2">P08H-3</strain>
    </source>
</reference>
<feature type="chain" id="PRO_5042265438" evidence="1">
    <location>
        <begin position="25"/>
        <end position="102"/>
    </location>
</feature>
<protein>
    <submittedName>
        <fullName evidence="2">Uncharacterized protein</fullName>
    </submittedName>
</protein>
<dbReference type="EMBL" id="JAODUP010000023">
    <property type="protein sequence ID" value="KAK2167859.1"/>
    <property type="molecule type" value="Genomic_DNA"/>
</dbReference>
<gene>
    <name evidence="2" type="ORF">LSH36_23g08083</name>
</gene>
<evidence type="ECO:0000256" key="1">
    <source>
        <dbReference type="SAM" id="SignalP"/>
    </source>
</evidence>
<keyword evidence="3" id="KW-1185">Reference proteome</keyword>
<accession>A0AAD9NHZ8</accession>
<dbReference type="Proteomes" id="UP001208570">
    <property type="component" value="Unassembled WGS sequence"/>
</dbReference>
<evidence type="ECO:0000313" key="3">
    <source>
        <dbReference type="Proteomes" id="UP001208570"/>
    </source>
</evidence>
<keyword evidence="1" id="KW-0732">Signal</keyword>
<name>A0AAD9NHZ8_9ANNE</name>
<sequence>MKQSTVVLLVACIVIAYHMQLSDAQFSFSLPGKWGNGKRSFSFSLPGKWGSGKRGFDTSGADCGSLSPQTLFQVLTLIEAEAQKVSECLAKAELEQRTDDKH</sequence>
<dbReference type="AlphaFoldDB" id="A0AAD9NHZ8"/>
<organism evidence="2 3">
    <name type="scientific">Paralvinella palmiformis</name>
    <dbReference type="NCBI Taxonomy" id="53620"/>
    <lineage>
        <taxon>Eukaryota</taxon>
        <taxon>Metazoa</taxon>
        <taxon>Spiralia</taxon>
        <taxon>Lophotrochozoa</taxon>
        <taxon>Annelida</taxon>
        <taxon>Polychaeta</taxon>
        <taxon>Sedentaria</taxon>
        <taxon>Canalipalpata</taxon>
        <taxon>Terebellida</taxon>
        <taxon>Terebelliformia</taxon>
        <taxon>Alvinellidae</taxon>
        <taxon>Paralvinella</taxon>
    </lineage>
</organism>
<comment type="caution">
    <text evidence="2">The sequence shown here is derived from an EMBL/GenBank/DDBJ whole genome shotgun (WGS) entry which is preliminary data.</text>
</comment>